<gene>
    <name evidence="1" type="ORF">ACFOVS_08350</name>
</gene>
<proteinExistence type="predicted"/>
<comment type="caution">
    <text evidence="1">The sequence shown here is derived from an EMBL/GenBank/DDBJ whole genome shotgun (WGS) entry which is preliminary data.</text>
</comment>
<dbReference type="EMBL" id="JBHSBD010000029">
    <property type="protein sequence ID" value="MFC3968138.1"/>
    <property type="molecule type" value="Genomic_DNA"/>
</dbReference>
<organism evidence="1 2">
    <name type="scientific">Rhizobium lemnae</name>
    <dbReference type="NCBI Taxonomy" id="1214924"/>
    <lineage>
        <taxon>Bacteria</taxon>
        <taxon>Pseudomonadati</taxon>
        <taxon>Pseudomonadota</taxon>
        <taxon>Alphaproteobacteria</taxon>
        <taxon>Hyphomicrobiales</taxon>
        <taxon>Rhizobiaceae</taxon>
        <taxon>Rhizobium/Agrobacterium group</taxon>
        <taxon>Rhizobium</taxon>
    </lineage>
</organism>
<evidence type="ECO:0000313" key="1">
    <source>
        <dbReference type="EMBL" id="MFC3968138.1"/>
    </source>
</evidence>
<protein>
    <submittedName>
        <fullName evidence="1">Response regulator</fullName>
    </submittedName>
</protein>
<dbReference type="RefSeq" id="WP_247260862.1">
    <property type="nucleotide sequence ID" value="NZ_JALJQZ010000013.1"/>
</dbReference>
<accession>A0ABV8E731</accession>
<reference evidence="2" key="1">
    <citation type="journal article" date="2019" name="Int. J. Syst. Evol. Microbiol.">
        <title>The Global Catalogue of Microorganisms (GCM) 10K type strain sequencing project: providing services to taxonomists for standard genome sequencing and annotation.</title>
        <authorList>
            <consortium name="The Broad Institute Genomics Platform"/>
            <consortium name="The Broad Institute Genome Sequencing Center for Infectious Disease"/>
            <person name="Wu L."/>
            <person name="Ma J."/>
        </authorList>
    </citation>
    <scope>NUCLEOTIDE SEQUENCE [LARGE SCALE GENOMIC DNA]</scope>
    <source>
        <strain evidence="2">TBRC 5781</strain>
    </source>
</reference>
<name>A0ABV8E731_9HYPH</name>
<dbReference type="Gene3D" id="3.40.50.2300">
    <property type="match status" value="1"/>
</dbReference>
<sequence length="111" mass="11503">MTALGDDMMGIAANLQDAINYAQDCKIALFDAQLQDGITGTTIGAALAQSGATVLFMTANPDLLGEGVPGTLGVISKPIFDLELVAVIQIAADFRSGADVFAPERFNRLAS</sequence>
<evidence type="ECO:0000313" key="2">
    <source>
        <dbReference type="Proteomes" id="UP001595697"/>
    </source>
</evidence>
<keyword evidence="2" id="KW-1185">Reference proteome</keyword>
<dbReference type="Proteomes" id="UP001595697">
    <property type="component" value="Unassembled WGS sequence"/>
</dbReference>